<evidence type="ECO:0000256" key="3">
    <source>
        <dbReference type="ARBA" id="ARBA00022691"/>
    </source>
</evidence>
<dbReference type="EMBL" id="DVMH01000011">
    <property type="protein sequence ID" value="HIU09967.1"/>
    <property type="molecule type" value="Genomic_DNA"/>
</dbReference>
<dbReference type="PANTHER" id="PTHR43273">
    <property type="entry name" value="ANAEROBIC SULFATASE-MATURATING ENZYME HOMOLOG ASLB-RELATED"/>
    <property type="match status" value="1"/>
</dbReference>
<evidence type="ECO:0000256" key="1">
    <source>
        <dbReference type="ARBA" id="ARBA00001966"/>
    </source>
</evidence>
<sequence>MHWFSVPDGWLLLDVNSGSVMRIDAPTVSCLNRIAAGEALSPEEDEIATELLELKEQGLLFSDDAYLGKYIPPAPVLKSLCLNICHDCDLRCRYCFASTGSFGGKRSMMSFETGAKALDYVLKHSGNRKFLEIDFFGGEPLLNIKVVKQLVAYGREREKEYGKTFRFTFTTNCVGLTPEISAWAEDNNISVVLSHDGRPEVHNRQRVFPNDSGSYDVVTKNIKYFLAHNKRGNAIVRGTYTAYNKDFCEDIKHWLELGFTRLSMEPAVELDGPRKLAEEDLPGLKEEYWKLAKLFQQRREEGKPFDFFHFKLDLTHGPCLPKRLTGCGAGYEYMVVTPEGDLYPCHQFVGREEYKLGTVDEGVWLESKEIVDKFRNAHVYNKESCRSCWARFFCSGGCHANADLFHHDIMQPYEMGCQISRMRLECAIWLAVKQKEAAI</sequence>
<evidence type="ECO:0000256" key="6">
    <source>
        <dbReference type="ARBA" id="ARBA00023014"/>
    </source>
</evidence>
<keyword evidence="4" id="KW-0479">Metal-binding</keyword>
<dbReference type="Gene3D" id="3.20.20.70">
    <property type="entry name" value="Aldolase class I"/>
    <property type="match status" value="1"/>
</dbReference>
<dbReference type="SFLD" id="SFLDG01384">
    <property type="entry name" value="thioether_bond_formation_requi"/>
    <property type="match status" value="1"/>
</dbReference>
<feature type="domain" description="Radical SAM core" evidence="7">
    <location>
        <begin position="74"/>
        <end position="298"/>
    </location>
</feature>
<evidence type="ECO:0000259" key="7">
    <source>
        <dbReference type="PROSITE" id="PS51918"/>
    </source>
</evidence>
<evidence type="ECO:0000313" key="9">
    <source>
        <dbReference type="Proteomes" id="UP000824124"/>
    </source>
</evidence>
<dbReference type="AlphaFoldDB" id="A0A9D1HJ54"/>
<dbReference type="NCBIfam" id="TIGR03974">
    <property type="entry name" value="rSAM_six_Cys"/>
    <property type="match status" value="1"/>
</dbReference>
<dbReference type="SFLD" id="SFLDG01386">
    <property type="entry name" value="main_SPASM_domain-containing"/>
    <property type="match status" value="1"/>
</dbReference>
<dbReference type="CDD" id="cd01335">
    <property type="entry name" value="Radical_SAM"/>
    <property type="match status" value="1"/>
</dbReference>
<name>A0A9D1HJ54_9FIRM</name>
<dbReference type="PROSITE" id="PS01305">
    <property type="entry name" value="MOAA_NIFB_PQQE"/>
    <property type="match status" value="1"/>
</dbReference>
<keyword evidence="2" id="KW-0004">4Fe-4S</keyword>
<organism evidence="8 9">
    <name type="scientific">Candidatus Avidehalobacter gallistercoris</name>
    <dbReference type="NCBI Taxonomy" id="2840694"/>
    <lineage>
        <taxon>Bacteria</taxon>
        <taxon>Bacillati</taxon>
        <taxon>Bacillota</taxon>
        <taxon>Clostridia</taxon>
        <taxon>Eubacteriales</taxon>
        <taxon>Peptococcaceae</taxon>
        <taxon>Peptococcaceae incertae sedis</taxon>
        <taxon>Candidatus Avidehalobacter</taxon>
    </lineage>
</organism>
<reference evidence="8" key="2">
    <citation type="journal article" date="2021" name="PeerJ">
        <title>Extensive microbial diversity within the chicken gut microbiome revealed by metagenomics and culture.</title>
        <authorList>
            <person name="Gilroy R."/>
            <person name="Ravi A."/>
            <person name="Getino M."/>
            <person name="Pursley I."/>
            <person name="Horton D.L."/>
            <person name="Alikhan N.F."/>
            <person name="Baker D."/>
            <person name="Gharbi K."/>
            <person name="Hall N."/>
            <person name="Watson M."/>
            <person name="Adriaenssens E.M."/>
            <person name="Foster-Nyarko E."/>
            <person name="Jarju S."/>
            <person name="Secka A."/>
            <person name="Antonio M."/>
            <person name="Oren A."/>
            <person name="Chaudhuri R.R."/>
            <person name="La Ragione R."/>
            <person name="Hildebrand F."/>
            <person name="Pallen M.J."/>
        </authorList>
    </citation>
    <scope>NUCLEOTIDE SEQUENCE</scope>
    <source>
        <strain evidence="8">2830</strain>
    </source>
</reference>
<evidence type="ECO:0000256" key="2">
    <source>
        <dbReference type="ARBA" id="ARBA00022485"/>
    </source>
</evidence>
<dbReference type="PROSITE" id="PS51918">
    <property type="entry name" value="RADICAL_SAM"/>
    <property type="match status" value="1"/>
</dbReference>
<dbReference type="PANTHER" id="PTHR43273:SF8">
    <property type="entry name" value="RADICAL SAM DOMAIN PROTEIN"/>
    <property type="match status" value="1"/>
</dbReference>
<evidence type="ECO:0000256" key="5">
    <source>
        <dbReference type="ARBA" id="ARBA00023004"/>
    </source>
</evidence>
<dbReference type="GO" id="GO:0046872">
    <property type="term" value="F:metal ion binding"/>
    <property type="evidence" value="ECO:0007669"/>
    <property type="project" value="UniProtKB-KW"/>
</dbReference>
<dbReference type="Pfam" id="PF13186">
    <property type="entry name" value="SPASM"/>
    <property type="match status" value="1"/>
</dbReference>
<dbReference type="NCBIfam" id="TIGR04085">
    <property type="entry name" value="rSAM_more_4Fe4S"/>
    <property type="match status" value="1"/>
</dbReference>
<dbReference type="InterPro" id="IPR058240">
    <property type="entry name" value="rSAM_sf"/>
</dbReference>
<keyword evidence="5" id="KW-0408">Iron</keyword>
<dbReference type="InterPro" id="IPR000385">
    <property type="entry name" value="MoaA_NifB_PqqE_Fe-S-bd_CS"/>
</dbReference>
<dbReference type="InterPro" id="IPR023885">
    <property type="entry name" value="4Fe4S-binding_SPASM_dom"/>
</dbReference>
<dbReference type="InterPro" id="IPR013785">
    <property type="entry name" value="Aldolase_TIM"/>
</dbReference>
<dbReference type="Proteomes" id="UP000824124">
    <property type="component" value="Unassembled WGS sequence"/>
</dbReference>
<dbReference type="InterPro" id="IPR007197">
    <property type="entry name" value="rSAM"/>
</dbReference>
<comment type="cofactor">
    <cofactor evidence="1">
        <name>[4Fe-4S] cluster</name>
        <dbReference type="ChEBI" id="CHEBI:49883"/>
    </cofactor>
</comment>
<accession>A0A9D1HJ54</accession>
<dbReference type="GO" id="GO:0016491">
    <property type="term" value="F:oxidoreductase activity"/>
    <property type="evidence" value="ECO:0007669"/>
    <property type="project" value="InterPro"/>
</dbReference>
<gene>
    <name evidence="8" type="primary">scfB</name>
    <name evidence="8" type="ORF">IAB00_01735</name>
</gene>
<dbReference type="Pfam" id="PF04055">
    <property type="entry name" value="Radical_SAM"/>
    <property type="match status" value="1"/>
</dbReference>
<dbReference type="InterPro" id="IPR023867">
    <property type="entry name" value="Sulphatase_maturase_rSAM"/>
</dbReference>
<dbReference type="InterPro" id="IPR047602">
    <property type="entry name" value="SPASM_CteB-like"/>
</dbReference>
<proteinExistence type="predicted"/>
<evidence type="ECO:0000313" key="8">
    <source>
        <dbReference type="EMBL" id="HIU09967.1"/>
    </source>
</evidence>
<dbReference type="SFLD" id="SFLDG01067">
    <property type="entry name" value="SPASM/twitch_domain_containing"/>
    <property type="match status" value="1"/>
</dbReference>
<evidence type="ECO:0000256" key="4">
    <source>
        <dbReference type="ARBA" id="ARBA00022723"/>
    </source>
</evidence>
<keyword evidence="6" id="KW-0411">Iron-sulfur</keyword>
<dbReference type="CDD" id="cd21124">
    <property type="entry name" value="SPASM_CteB-like"/>
    <property type="match status" value="1"/>
</dbReference>
<dbReference type="GO" id="GO:0051539">
    <property type="term" value="F:4 iron, 4 sulfur cluster binding"/>
    <property type="evidence" value="ECO:0007669"/>
    <property type="project" value="UniProtKB-KW"/>
</dbReference>
<dbReference type="SFLD" id="SFLDS00029">
    <property type="entry name" value="Radical_SAM"/>
    <property type="match status" value="1"/>
</dbReference>
<protein>
    <submittedName>
        <fullName evidence="8">Thioether cross-link-forming SCIFF peptide maturase</fullName>
    </submittedName>
</protein>
<keyword evidence="3" id="KW-0949">S-adenosyl-L-methionine</keyword>
<dbReference type="InterPro" id="IPR024025">
    <property type="entry name" value="SCIFF_rSAM_maturase"/>
</dbReference>
<comment type="caution">
    <text evidence="8">The sequence shown here is derived from an EMBL/GenBank/DDBJ whole genome shotgun (WGS) entry which is preliminary data.</text>
</comment>
<reference evidence="8" key="1">
    <citation type="submission" date="2020-10" db="EMBL/GenBank/DDBJ databases">
        <authorList>
            <person name="Gilroy R."/>
        </authorList>
    </citation>
    <scope>NUCLEOTIDE SEQUENCE</scope>
    <source>
        <strain evidence="8">2830</strain>
    </source>
</reference>
<dbReference type="SUPFAM" id="SSF102114">
    <property type="entry name" value="Radical SAM enzymes"/>
    <property type="match status" value="1"/>
</dbReference>